<reference evidence="1" key="1">
    <citation type="journal article" date="2023" name="Mol. Phylogenet. Evol.">
        <title>Genome-scale phylogeny and comparative genomics of the fungal order Sordariales.</title>
        <authorList>
            <person name="Hensen N."/>
            <person name="Bonometti L."/>
            <person name="Westerberg I."/>
            <person name="Brannstrom I.O."/>
            <person name="Guillou S."/>
            <person name="Cros-Aarteil S."/>
            <person name="Calhoun S."/>
            <person name="Haridas S."/>
            <person name="Kuo A."/>
            <person name="Mondo S."/>
            <person name="Pangilinan J."/>
            <person name="Riley R."/>
            <person name="LaButti K."/>
            <person name="Andreopoulos B."/>
            <person name="Lipzen A."/>
            <person name="Chen C."/>
            <person name="Yan M."/>
            <person name="Daum C."/>
            <person name="Ng V."/>
            <person name="Clum A."/>
            <person name="Steindorff A."/>
            <person name="Ohm R.A."/>
            <person name="Martin F."/>
            <person name="Silar P."/>
            <person name="Natvig D.O."/>
            <person name="Lalanne C."/>
            <person name="Gautier V."/>
            <person name="Ament-Velasquez S.L."/>
            <person name="Kruys A."/>
            <person name="Hutchinson M.I."/>
            <person name="Powell A.J."/>
            <person name="Barry K."/>
            <person name="Miller A.N."/>
            <person name="Grigoriev I.V."/>
            <person name="Debuchy R."/>
            <person name="Gladieux P."/>
            <person name="Hiltunen Thoren M."/>
            <person name="Johannesson H."/>
        </authorList>
    </citation>
    <scope>NUCLEOTIDE SEQUENCE</scope>
    <source>
        <strain evidence="1">CBS 314.62</strain>
    </source>
</reference>
<evidence type="ECO:0000313" key="1">
    <source>
        <dbReference type="EMBL" id="KAK3690480.1"/>
    </source>
</evidence>
<gene>
    <name evidence="1" type="ORF">B0T22DRAFT_441868</name>
</gene>
<comment type="caution">
    <text evidence="1">The sequence shown here is derived from an EMBL/GenBank/DDBJ whole genome shotgun (WGS) entry which is preliminary data.</text>
</comment>
<protein>
    <submittedName>
        <fullName evidence="1">Uncharacterized protein</fullName>
    </submittedName>
</protein>
<organism evidence="1 2">
    <name type="scientific">Podospora appendiculata</name>
    <dbReference type="NCBI Taxonomy" id="314037"/>
    <lineage>
        <taxon>Eukaryota</taxon>
        <taxon>Fungi</taxon>
        <taxon>Dikarya</taxon>
        <taxon>Ascomycota</taxon>
        <taxon>Pezizomycotina</taxon>
        <taxon>Sordariomycetes</taxon>
        <taxon>Sordariomycetidae</taxon>
        <taxon>Sordariales</taxon>
        <taxon>Podosporaceae</taxon>
        <taxon>Podospora</taxon>
    </lineage>
</organism>
<keyword evidence="2" id="KW-1185">Reference proteome</keyword>
<dbReference type="Proteomes" id="UP001270362">
    <property type="component" value="Unassembled WGS sequence"/>
</dbReference>
<proteinExistence type="predicted"/>
<evidence type="ECO:0000313" key="2">
    <source>
        <dbReference type="Proteomes" id="UP001270362"/>
    </source>
</evidence>
<dbReference type="AlphaFoldDB" id="A0AAE1CEI9"/>
<dbReference type="EMBL" id="JAULSO010000002">
    <property type="protein sequence ID" value="KAK3690480.1"/>
    <property type="molecule type" value="Genomic_DNA"/>
</dbReference>
<name>A0AAE1CEI9_9PEZI</name>
<sequence>MASLEDSDPAVAIAALVKSVALLASKLEETNALLRLQKPLDARLGADPPATGNHGILKPACRLHDMLPTSEDLTQLATEFLDTTTTGCIFPPGEALVGFPLVASSRGFFGSSRRPASAPSDDTRPWPLRDEVQPTIRQTSLDLFALPTRPYYELEDATRAIPEIKFEWDIVEEKGVPIIDRRCTYKHVVFMQSTNDATSADEPDRNGLVAIRGRD</sequence>
<reference evidence="1" key="2">
    <citation type="submission" date="2023-06" db="EMBL/GenBank/DDBJ databases">
        <authorList>
            <consortium name="Lawrence Berkeley National Laboratory"/>
            <person name="Haridas S."/>
            <person name="Hensen N."/>
            <person name="Bonometti L."/>
            <person name="Westerberg I."/>
            <person name="Brannstrom I.O."/>
            <person name="Guillou S."/>
            <person name="Cros-Aarteil S."/>
            <person name="Calhoun S."/>
            <person name="Kuo A."/>
            <person name="Mondo S."/>
            <person name="Pangilinan J."/>
            <person name="Riley R."/>
            <person name="Labutti K."/>
            <person name="Andreopoulos B."/>
            <person name="Lipzen A."/>
            <person name="Chen C."/>
            <person name="Yanf M."/>
            <person name="Daum C."/>
            <person name="Ng V."/>
            <person name="Clum A."/>
            <person name="Steindorff A."/>
            <person name="Ohm R."/>
            <person name="Martin F."/>
            <person name="Silar P."/>
            <person name="Natvig D."/>
            <person name="Lalanne C."/>
            <person name="Gautier V."/>
            <person name="Ament-Velasquez S.L."/>
            <person name="Kruys A."/>
            <person name="Hutchinson M.I."/>
            <person name="Powell A.J."/>
            <person name="Barry K."/>
            <person name="Miller A.N."/>
            <person name="Grigoriev I.V."/>
            <person name="Debuchy R."/>
            <person name="Gladieux P."/>
            <person name="Thoren M.H."/>
            <person name="Johannesson H."/>
        </authorList>
    </citation>
    <scope>NUCLEOTIDE SEQUENCE</scope>
    <source>
        <strain evidence="1">CBS 314.62</strain>
    </source>
</reference>
<accession>A0AAE1CEI9</accession>